<comment type="cofactor">
    <cofactor evidence="1">
        <name>Zn(2+)</name>
        <dbReference type="ChEBI" id="CHEBI:29105"/>
    </cofactor>
</comment>
<proteinExistence type="evidence at transcript level"/>
<dbReference type="PROSITE" id="PS51885">
    <property type="entry name" value="NEPRILYSIN"/>
    <property type="match status" value="1"/>
</dbReference>
<keyword evidence="3" id="KW-0645">Protease</keyword>
<dbReference type="PANTHER" id="PTHR11733">
    <property type="entry name" value="ZINC METALLOPROTEASE FAMILY M13 NEPRILYSIN-RELATED"/>
    <property type="match status" value="1"/>
</dbReference>
<keyword evidence="6" id="KW-0862">Zinc</keyword>
<reference evidence="12" key="1">
    <citation type="submission" date="2014-03" db="EMBL/GenBank/DDBJ databases">
        <title>The sialotranscriptome of Amblyomma triste, Amblyomma parvum and Amblyomma cajennense ticks, uncovered by 454-based RNA-seq.</title>
        <authorList>
            <person name="Garcia G.R."/>
            <person name="Gardinassi L.G."/>
            <person name="Ribeiro J.M."/>
            <person name="Anatriello E."/>
            <person name="Ferreira B.R."/>
            <person name="Moreira H.N."/>
            <person name="Mafra C."/>
            <person name="Olegario M.M."/>
            <person name="Szabo P.J."/>
            <person name="Miranda-Santos I.K."/>
            <person name="Maruyama S.R."/>
        </authorList>
    </citation>
    <scope>NUCLEOTIDE SEQUENCE</scope>
    <source>
        <strain evidence="12">Mato Grasso do Sul</strain>
        <tissue evidence="12">Salivary glands</tissue>
    </source>
</reference>
<evidence type="ECO:0000256" key="3">
    <source>
        <dbReference type="ARBA" id="ARBA00022670"/>
    </source>
</evidence>
<keyword evidence="9" id="KW-0812">Transmembrane</keyword>
<evidence type="ECO:0000256" key="7">
    <source>
        <dbReference type="ARBA" id="ARBA00023049"/>
    </source>
</evidence>
<dbReference type="InterPro" id="IPR008753">
    <property type="entry name" value="Peptidase_M13_N"/>
</dbReference>
<feature type="region of interest" description="Disordered" evidence="8">
    <location>
        <begin position="29"/>
        <end position="53"/>
    </location>
</feature>
<dbReference type="GO" id="GO:0016485">
    <property type="term" value="P:protein processing"/>
    <property type="evidence" value="ECO:0007669"/>
    <property type="project" value="TreeGrafter"/>
</dbReference>
<dbReference type="InterPro" id="IPR024079">
    <property type="entry name" value="MetalloPept_cat_dom_sf"/>
</dbReference>
<sequence length="759" mass="84760">RQSGAGFGARFEKLHGLFWAAAARNKWASGDMDDKSEPRENDKCMEPESAAPAGGMSKLRAQVTSAVANIPSLVIVLLCVLLLVFFVIIVALSVKVHSGAGGPEARCLTASCLRSAGRVLEGLEVGAAAPCDDPYAFACRRRAGEDAATALQRQSHHAVRHLVDLVDGEQQSAEAKAKRFYETCMEPRSLSQDALALLNYRLRQVGGWELISSSSWSLQSWDRDTALEKLQVDLGVSPFFELGVADRTIRLEPAGFTFPSYEYYADGKPDTAKVLSSYRELIEKVSSHLRDGPPSLANAELADTIINYERRLLERLRPRENVSELSSLRTTVAQLSRMVPIVKWEQLLGTYFHGHSIGQDTAVLIGQPHYFSGLSQIISTTDTTTLNHYMMWRMVMKYAPHLDRTVRAHYFRFQKLIHGEDQMPEEHWWEQCARHTSHYLRHAVGYLYATKDTSSHHVEDTIQQAEMLAEQVKKSAIDSVGSVAWITNKGPPRAKISSVQFRVGYAFKGRPKELDQFYLDLIVKLGSHLENVFEAERFLGRKKARLLSDRDLAAAEDQAWTISAVNTQPVYNRELNTVVVPLAALQSPVFSLEEHPALQYGSFGSLMGRLIFQGLTDQNSVDEESLWQNNASLRETLRCLANGYPALDKTLPVNGLLVAGEALTDLAGLTAAFRAFEGESREGKDRQLPGLEWTAEQLFFIGFAQSMCEEVQLKRLEIWSLVSSTAPKRLRVLQALRQLPEFGRSFECSAEQSPICHAW</sequence>
<evidence type="ECO:0000256" key="9">
    <source>
        <dbReference type="SAM" id="Phobius"/>
    </source>
</evidence>
<dbReference type="PANTHER" id="PTHR11733:SF167">
    <property type="entry name" value="FI17812P1-RELATED"/>
    <property type="match status" value="1"/>
</dbReference>
<protein>
    <submittedName>
        <fullName evidence="12">Putative m13 family peptidase</fullName>
    </submittedName>
</protein>
<keyword evidence="5" id="KW-0378">Hydrolase</keyword>
<keyword evidence="9" id="KW-1133">Transmembrane helix</keyword>
<evidence type="ECO:0000313" key="12">
    <source>
        <dbReference type="EMBL" id="JAC34884.1"/>
    </source>
</evidence>
<evidence type="ECO:0000256" key="4">
    <source>
        <dbReference type="ARBA" id="ARBA00022723"/>
    </source>
</evidence>
<evidence type="ECO:0000256" key="1">
    <source>
        <dbReference type="ARBA" id="ARBA00001947"/>
    </source>
</evidence>
<evidence type="ECO:0000259" key="11">
    <source>
        <dbReference type="Pfam" id="PF05649"/>
    </source>
</evidence>
<dbReference type="SUPFAM" id="SSF55486">
    <property type="entry name" value="Metalloproteases ('zincins'), catalytic domain"/>
    <property type="match status" value="1"/>
</dbReference>
<dbReference type="Pfam" id="PF01431">
    <property type="entry name" value="Peptidase_M13"/>
    <property type="match status" value="1"/>
</dbReference>
<feature type="transmembrane region" description="Helical" evidence="9">
    <location>
        <begin position="66"/>
        <end position="92"/>
    </location>
</feature>
<dbReference type="CDD" id="cd08662">
    <property type="entry name" value="M13"/>
    <property type="match status" value="1"/>
</dbReference>
<keyword evidence="4" id="KW-0479">Metal-binding</keyword>
<dbReference type="InterPro" id="IPR042089">
    <property type="entry name" value="Peptidase_M13_dom_2"/>
</dbReference>
<evidence type="ECO:0000256" key="6">
    <source>
        <dbReference type="ARBA" id="ARBA00022833"/>
    </source>
</evidence>
<dbReference type="GO" id="GO:0005886">
    <property type="term" value="C:plasma membrane"/>
    <property type="evidence" value="ECO:0007669"/>
    <property type="project" value="TreeGrafter"/>
</dbReference>
<feature type="domain" description="Peptidase M13 C-terminal" evidence="10">
    <location>
        <begin position="570"/>
        <end position="751"/>
    </location>
</feature>
<name>A0A023GM17_AMBTT</name>
<feature type="domain" description="Peptidase M13 N-terminal" evidence="11">
    <location>
        <begin position="130"/>
        <end position="493"/>
    </location>
</feature>
<dbReference type="GO" id="GO:0004222">
    <property type="term" value="F:metalloendopeptidase activity"/>
    <property type="evidence" value="ECO:0007669"/>
    <property type="project" value="InterPro"/>
</dbReference>
<evidence type="ECO:0000256" key="8">
    <source>
        <dbReference type="SAM" id="MobiDB-lite"/>
    </source>
</evidence>
<keyword evidence="9" id="KW-0472">Membrane</keyword>
<evidence type="ECO:0000259" key="10">
    <source>
        <dbReference type="Pfam" id="PF01431"/>
    </source>
</evidence>
<accession>A0A023GM17</accession>
<dbReference type="AlphaFoldDB" id="A0A023GM17"/>
<dbReference type="EMBL" id="GBBM01000534">
    <property type="protein sequence ID" value="JAC34884.1"/>
    <property type="molecule type" value="mRNA"/>
</dbReference>
<organism evidence="12">
    <name type="scientific">Amblyomma triste</name>
    <name type="common">Neotropical tick</name>
    <dbReference type="NCBI Taxonomy" id="251400"/>
    <lineage>
        <taxon>Eukaryota</taxon>
        <taxon>Metazoa</taxon>
        <taxon>Ecdysozoa</taxon>
        <taxon>Arthropoda</taxon>
        <taxon>Chelicerata</taxon>
        <taxon>Arachnida</taxon>
        <taxon>Acari</taxon>
        <taxon>Parasitiformes</taxon>
        <taxon>Ixodida</taxon>
        <taxon>Ixodoidea</taxon>
        <taxon>Ixodidae</taxon>
        <taxon>Amblyomminae</taxon>
        <taxon>Amblyomma</taxon>
    </lineage>
</organism>
<dbReference type="Pfam" id="PF05649">
    <property type="entry name" value="Peptidase_M13_N"/>
    <property type="match status" value="1"/>
</dbReference>
<keyword evidence="7" id="KW-0482">Metalloprotease</keyword>
<comment type="similarity">
    <text evidence="2">Belongs to the peptidase M13 family.</text>
</comment>
<dbReference type="InterPro" id="IPR000718">
    <property type="entry name" value="Peptidase_M13"/>
</dbReference>
<dbReference type="Gene3D" id="1.10.1380.10">
    <property type="entry name" value="Neutral endopeptidase , domain2"/>
    <property type="match status" value="1"/>
</dbReference>
<evidence type="ECO:0000256" key="2">
    <source>
        <dbReference type="ARBA" id="ARBA00007357"/>
    </source>
</evidence>
<dbReference type="Gene3D" id="3.40.390.10">
    <property type="entry name" value="Collagenase (Catalytic Domain)"/>
    <property type="match status" value="1"/>
</dbReference>
<dbReference type="GO" id="GO:0046872">
    <property type="term" value="F:metal ion binding"/>
    <property type="evidence" value="ECO:0007669"/>
    <property type="project" value="UniProtKB-KW"/>
</dbReference>
<feature type="non-terminal residue" evidence="12">
    <location>
        <position position="1"/>
    </location>
</feature>
<evidence type="ECO:0000256" key="5">
    <source>
        <dbReference type="ARBA" id="ARBA00022801"/>
    </source>
</evidence>
<dbReference type="InterPro" id="IPR018497">
    <property type="entry name" value="Peptidase_M13_C"/>
</dbReference>
<feature type="compositionally biased region" description="Basic and acidic residues" evidence="8">
    <location>
        <begin position="32"/>
        <end position="46"/>
    </location>
</feature>